<name>A0ABQ9EFP8_TEGGR</name>
<sequence length="421" mass="47034">MSVPPEKISELKQIIHSQLSQMDIQSRIRDILSETIQEEYPGRGDQIGEQELLSKLKERGVVDNIVEQLQFGGGGGTRGSMAYKPATHFVNKDDALTHPPAKKANIDPSRRYLYFHIKAGKAFLEHIEDSDPTPGQVSAQFTFHIYFRGQRFKSRPVPCACEPDIDEGFLLELHKDNAGEAGKMADASAMLSICDPLHIVLIKTQVTGETSLVSSHFFEWRPVLTASGSRMSLSLELKGTGSECKVPAGVIDVQLELFPKPNQTLGQDVLTAQFNLERSRQAERERLFLVYAKQWWKEYLQIRPTHQDRLVKIFAQDENGVNRPVSSFVKPLRSGRLLDSARYAARFVSLMHHEKVQGLGGGSRPEQWTNTHAFLCRNKGDCEDHAILLCSLLLGFGLDAYVCVGTKNKGAVPCLGHDHIC</sequence>
<dbReference type="InterPro" id="IPR052299">
    <property type="entry name" value="CEP76"/>
</dbReference>
<evidence type="ECO:0000256" key="1">
    <source>
        <dbReference type="ARBA" id="ARBA00004114"/>
    </source>
</evidence>
<reference evidence="9 10" key="1">
    <citation type="submission" date="2022-12" db="EMBL/GenBank/DDBJ databases">
        <title>Chromosome-level genome of Tegillarca granosa.</title>
        <authorList>
            <person name="Kim J."/>
        </authorList>
    </citation>
    <scope>NUCLEOTIDE SEQUENCE [LARGE SCALE GENOMIC DNA]</scope>
    <source>
        <strain evidence="9">Teg-2019</strain>
        <tissue evidence="9">Adductor muscle</tissue>
    </source>
</reference>
<dbReference type="Proteomes" id="UP001217089">
    <property type="component" value="Unassembled WGS sequence"/>
</dbReference>
<keyword evidence="4" id="KW-0963">Cytoplasm</keyword>
<dbReference type="SUPFAM" id="SSF54001">
    <property type="entry name" value="Cysteine proteinases"/>
    <property type="match status" value="1"/>
</dbReference>
<protein>
    <recommendedName>
        <fullName evidence="3">Centrosomal protein of 76 kDa</fullName>
    </recommendedName>
</protein>
<dbReference type="InterPro" id="IPR038765">
    <property type="entry name" value="Papain-like_cys_pep_sf"/>
</dbReference>
<evidence type="ECO:0000256" key="5">
    <source>
        <dbReference type="ARBA" id="ARBA00024729"/>
    </source>
</evidence>
<evidence type="ECO:0000313" key="10">
    <source>
        <dbReference type="Proteomes" id="UP001217089"/>
    </source>
</evidence>
<dbReference type="PANTHER" id="PTHR46436">
    <property type="entry name" value="CENTROSOMAL PROTEIN OF 76 KDA"/>
    <property type="match status" value="1"/>
</dbReference>
<evidence type="ECO:0000256" key="2">
    <source>
        <dbReference type="ARBA" id="ARBA00005400"/>
    </source>
</evidence>
<dbReference type="EMBL" id="JARBDR010000917">
    <property type="protein sequence ID" value="KAJ8303256.1"/>
    <property type="molecule type" value="Genomic_DNA"/>
</dbReference>
<dbReference type="InterPro" id="IPR056289">
    <property type="entry name" value="CEP76_N"/>
</dbReference>
<comment type="similarity">
    <text evidence="2">Belongs to the CEP76 family.</text>
</comment>
<evidence type="ECO:0000256" key="4">
    <source>
        <dbReference type="ARBA" id="ARBA00023212"/>
    </source>
</evidence>
<evidence type="ECO:0000259" key="8">
    <source>
        <dbReference type="Pfam" id="PF24656"/>
    </source>
</evidence>
<dbReference type="InterPro" id="IPR028926">
    <property type="entry name" value="CEP76-C2"/>
</dbReference>
<feature type="domain" description="CEP76 N-terminal" evidence="7">
    <location>
        <begin position="10"/>
        <end position="69"/>
    </location>
</feature>
<evidence type="ECO:0000259" key="6">
    <source>
        <dbReference type="Pfam" id="PF15627"/>
    </source>
</evidence>
<organism evidence="9 10">
    <name type="scientific">Tegillarca granosa</name>
    <name type="common">Malaysian cockle</name>
    <name type="synonym">Anadara granosa</name>
    <dbReference type="NCBI Taxonomy" id="220873"/>
    <lineage>
        <taxon>Eukaryota</taxon>
        <taxon>Metazoa</taxon>
        <taxon>Spiralia</taxon>
        <taxon>Lophotrochozoa</taxon>
        <taxon>Mollusca</taxon>
        <taxon>Bivalvia</taxon>
        <taxon>Autobranchia</taxon>
        <taxon>Pteriomorphia</taxon>
        <taxon>Arcoida</taxon>
        <taxon>Arcoidea</taxon>
        <taxon>Arcidae</taxon>
        <taxon>Tegillarca</taxon>
    </lineage>
</organism>
<comment type="subcellular location">
    <subcellularLocation>
        <location evidence="1">Cytoplasm</location>
        <location evidence="1">Cytoskeleton</location>
        <location evidence="1">Microtubule organizing center</location>
        <location evidence="1">Centrosome</location>
        <location evidence="1">Centriole</location>
    </subcellularLocation>
</comment>
<keyword evidence="10" id="KW-1185">Reference proteome</keyword>
<keyword evidence="4" id="KW-0206">Cytoskeleton</keyword>
<dbReference type="Pfam" id="PF15627">
    <property type="entry name" value="CEP76-C2"/>
    <property type="match status" value="1"/>
</dbReference>
<accession>A0ABQ9EFP8</accession>
<evidence type="ECO:0000256" key="3">
    <source>
        <dbReference type="ARBA" id="ARBA00015706"/>
    </source>
</evidence>
<dbReference type="Pfam" id="PF24654">
    <property type="entry name" value="CEP76_N"/>
    <property type="match status" value="1"/>
</dbReference>
<dbReference type="Gene3D" id="3.10.620.30">
    <property type="match status" value="1"/>
</dbReference>
<feature type="domain" description="CEP76/DRC7 peptidase-like" evidence="8">
    <location>
        <begin position="366"/>
        <end position="411"/>
    </location>
</feature>
<dbReference type="InterPro" id="IPR056290">
    <property type="entry name" value="CEPT76/DRC7_peptidase-like_dom"/>
</dbReference>
<feature type="domain" description="CEP76 C2" evidence="6">
    <location>
        <begin position="105"/>
        <end position="262"/>
    </location>
</feature>
<gene>
    <name evidence="9" type="ORF">KUTeg_019652</name>
</gene>
<dbReference type="PANTHER" id="PTHR46436:SF1">
    <property type="entry name" value="CENTROSOMAL PROTEIN OF 76 KDA"/>
    <property type="match status" value="1"/>
</dbReference>
<proteinExistence type="inferred from homology"/>
<dbReference type="Pfam" id="PF24656">
    <property type="entry name" value="CEPT76_peptidase"/>
    <property type="match status" value="1"/>
</dbReference>
<evidence type="ECO:0000259" key="7">
    <source>
        <dbReference type="Pfam" id="PF24654"/>
    </source>
</evidence>
<comment type="caution">
    <text evidence="9">The sequence shown here is derived from an EMBL/GenBank/DDBJ whole genome shotgun (WGS) entry which is preliminary data.</text>
</comment>
<comment type="function">
    <text evidence="5">Centrosomal protein involved in regulation of centriole duplication. Required to limit centriole duplication to once per cell cycle by preventing centriole reduplication.</text>
</comment>
<evidence type="ECO:0000313" key="9">
    <source>
        <dbReference type="EMBL" id="KAJ8303256.1"/>
    </source>
</evidence>